<feature type="repeat" description="ANK" evidence="3">
    <location>
        <begin position="75"/>
        <end position="107"/>
    </location>
</feature>
<sequence>MAEVASMSTSSVEMKPQEDVSTQLFEFFLRIRHSYDFGSLFETIDEASDESELDTILGNLGEDNAQLGAHHALLKGQTPLHMAVIANRFWAVNRLLEAGAPVDATDCEGLRPLHFACRKGNIKIVNKLMSARADINVVSNYGVTPLGEACERGQKDVVSLLLISNADAQVTQEHERPPLQTAVKYGYTEIVELFLRKYHDIIDTTDNNGQTPLHIASQHESRTMVDLLLKYGANPALTDKEQRLPLHCACQYSSKSVVENLLWEEAARNRINAGDCQGQTALHYAATRVQDEICEILLRNGANIDTRDHDGRTPLMVAVQQGHFRNPSSVDSRTLSFESSLSDESDGCPEVVDFLLDNDAKLDLSDVKGNTVLHIAACQGSGDKVGMILDKMDGKQHSMTNSDGNTALALAFQRLRPTDIMRAMLEKLSIVDFGRDGEEEVAEEERVLFWAAESHDRHAMVPLILKKGKGLGQKPQPFGSESWTSIEWVAHREMPLLLWVLLINVPDGETEEGRKAALDRINRPATIIGHQAGHENDDASEDLGNDNQSPSKQLVRDILRDPNIFRPNSLPKSTSRKKEPLRPPVAGRKQPSALSDMEAAVVEFYELPETGDKCNTSALLRRFRPVKDVIYKDGPVKIMKEAKGALGGIFEKEALASSNEFTESRKLYARCNEQTPVFRWVHLPATN</sequence>
<dbReference type="PANTHER" id="PTHR24173:SF74">
    <property type="entry name" value="ANKYRIN REPEAT DOMAIN-CONTAINING PROTEIN 16"/>
    <property type="match status" value="1"/>
</dbReference>
<proteinExistence type="predicted"/>
<keyword evidence="6" id="KW-1185">Reference proteome</keyword>
<dbReference type="PROSITE" id="PS50088">
    <property type="entry name" value="ANK_REPEAT"/>
    <property type="match status" value="5"/>
</dbReference>
<organism evidence="5 6">
    <name type="scientific">Fusarium albosuccineum</name>
    <dbReference type="NCBI Taxonomy" id="1237068"/>
    <lineage>
        <taxon>Eukaryota</taxon>
        <taxon>Fungi</taxon>
        <taxon>Dikarya</taxon>
        <taxon>Ascomycota</taxon>
        <taxon>Pezizomycotina</taxon>
        <taxon>Sordariomycetes</taxon>
        <taxon>Hypocreomycetidae</taxon>
        <taxon>Hypocreales</taxon>
        <taxon>Nectriaceae</taxon>
        <taxon>Fusarium</taxon>
        <taxon>Fusarium decemcellulare species complex</taxon>
    </lineage>
</organism>
<dbReference type="SUPFAM" id="SSF48403">
    <property type="entry name" value="Ankyrin repeat"/>
    <property type="match status" value="1"/>
</dbReference>
<keyword evidence="1" id="KW-0677">Repeat</keyword>
<feature type="repeat" description="ANK" evidence="3">
    <location>
        <begin position="141"/>
        <end position="173"/>
    </location>
</feature>
<feature type="non-terminal residue" evidence="5">
    <location>
        <position position="687"/>
    </location>
</feature>
<evidence type="ECO:0000313" key="6">
    <source>
        <dbReference type="Proteomes" id="UP000554235"/>
    </source>
</evidence>
<dbReference type="EMBL" id="JAADYS010002381">
    <property type="protein sequence ID" value="KAF4458682.1"/>
    <property type="molecule type" value="Genomic_DNA"/>
</dbReference>
<feature type="repeat" description="ANK" evidence="3">
    <location>
        <begin position="208"/>
        <end position="240"/>
    </location>
</feature>
<keyword evidence="2 3" id="KW-0040">ANK repeat</keyword>
<dbReference type="Gene3D" id="1.25.40.20">
    <property type="entry name" value="Ankyrin repeat-containing domain"/>
    <property type="match status" value="3"/>
</dbReference>
<dbReference type="AlphaFoldDB" id="A0A8H4KYZ9"/>
<reference evidence="5 6" key="1">
    <citation type="submission" date="2020-01" db="EMBL/GenBank/DDBJ databases">
        <title>Identification and distribution of gene clusters putatively required for synthesis of sphingolipid metabolism inhibitors in phylogenetically diverse species of the filamentous fungus Fusarium.</title>
        <authorList>
            <person name="Kim H.-S."/>
            <person name="Busman M."/>
            <person name="Brown D.W."/>
            <person name="Divon H."/>
            <person name="Uhlig S."/>
            <person name="Proctor R.H."/>
        </authorList>
    </citation>
    <scope>NUCLEOTIDE SEQUENCE [LARGE SCALE GENOMIC DNA]</scope>
    <source>
        <strain evidence="5 6">NRRL 20459</strain>
    </source>
</reference>
<evidence type="ECO:0000313" key="5">
    <source>
        <dbReference type="EMBL" id="KAF4458682.1"/>
    </source>
</evidence>
<evidence type="ECO:0000256" key="1">
    <source>
        <dbReference type="ARBA" id="ARBA00022737"/>
    </source>
</evidence>
<comment type="caution">
    <text evidence="5">The sequence shown here is derived from an EMBL/GenBank/DDBJ whole genome shotgun (WGS) entry which is preliminary data.</text>
</comment>
<dbReference type="Pfam" id="PF12796">
    <property type="entry name" value="Ank_2"/>
    <property type="match status" value="4"/>
</dbReference>
<feature type="region of interest" description="Disordered" evidence="4">
    <location>
        <begin position="563"/>
        <end position="593"/>
    </location>
</feature>
<evidence type="ECO:0000256" key="4">
    <source>
        <dbReference type="SAM" id="MobiDB-lite"/>
    </source>
</evidence>
<dbReference type="InterPro" id="IPR002110">
    <property type="entry name" value="Ankyrin_rpt"/>
</dbReference>
<protein>
    <submittedName>
        <fullName evidence="5">1-alkyl-2-acetylglycerophosphocholine esterase</fullName>
    </submittedName>
</protein>
<dbReference type="OrthoDB" id="341259at2759"/>
<name>A0A8H4KYZ9_9HYPO</name>
<gene>
    <name evidence="5" type="ORF">FALBO_14568</name>
</gene>
<dbReference type="Proteomes" id="UP000554235">
    <property type="component" value="Unassembled WGS sequence"/>
</dbReference>
<feature type="repeat" description="ANK" evidence="3">
    <location>
        <begin position="277"/>
        <end position="309"/>
    </location>
</feature>
<evidence type="ECO:0000256" key="3">
    <source>
        <dbReference type="PROSITE-ProRule" id="PRU00023"/>
    </source>
</evidence>
<accession>A0A8H4KYZ9</accession>
<dbReference type="SMART" id="SM00248">
    <property type="entry name" value="ANK"/>
    <property type="match status" value="10"/>
</dbReference>
<feature type="repeat" description="ANK" evidence="3">
    <location>
        <begin position="108"/>
        <end position="140"/>
    </location>
</feature>
<dbReference type="PANTHER" id="PTHR24173">
    <property type="entry name" value="ANKYRIN REPEAT CONTAINING"/>
    <property type="match status" value="1"/>
</dbReference>
<dbReference type="PROSITE" id="PS50297">
    <property type="entry name" value="ANK_REP_REGION"/>
    <property type="match status" value="5"/>
</dbReference>
<evidence type="ECO:0000256" key="2">
    <source>
        <dbReference type="ARBA" id="ARBA00023043"/>
    </source>
</evidence>
<dbReference type="InterPro" id="IPR036770">
    <property type="entry name" value="Ankyrin_rpt-contain_sf"/>
</dbReference>